<feature type="transmembrane region" description="Helical" evidence="1">
    <location>
        <begin position="5"/>
        <end position="22"/>
    </location>
</feature>
<sequence>MSAGMLLFIAAVAVAVLLFLVIKVKMSAFVGLLLVSLGTALVTGIPISEVVPTMVEGMGKTLGNVMIIVGLGAMLGRLIEVAGGAESLATYFTNKLGHTRIVGAVTIAAFILGIPVFFDVGFIILAPIVFGFAKVAKINPLKIGLPVGAVMLTVHVALPPHPGPVAAAEILGVDPGRMIMLALPITAVTAVIGFFAAKLIDTDKSR</sequence>
<dbReference type="AlphaFoldDB" id="A0A9W5RFF7"/>
<dbReference type="GO" id="GO:0015128">
    <property type="term" value="F:gluconate transmembrane transporter activity"/>
    <property type="evidence" value="ECO:0007669"/>
    <property type="project" value="InterPro"/>
</dbReference>
<feature type="transmembrane region" description="Helical" evidence="1">
    <location>
        <begin position="28"/>
        <end position="50"/>
    </location>
</feature>
<protein>
    <recommendedName>
        <fullName evidence="4">Gluconate:H+ symporter (GntP) family transporter</fullName>
    </recommendedName>
</protein>
<organism evidence="2 3">
    <name type="scientific">Gleimia europaea ACS-120-V-Col10b</name>
    <dbReference type="NCBI Taxonomy" id="883069"/>
    <lineage>
        <taxon>Bacteria</taxon>
        <taxon>Bacillati</taxon>
        <taxon>Actinomycetota</taxon>
        <taxon>Actinomycetes</taxon>
        <taxon>Actinomycetales</taxon>
        <taxon>Actinomycetaceae</taxon>
        <taxon>Gleimia</taxon>
    </lineage>
</organism>
<dbReference type="GO" id="GO:0005886">
    <property type="term" value="C:plasma membrane"/>
    <property type="evidence" value="ECO:0007669"/>
    <property type="project" value="TreeGrafter"/>
</dbReference>
<dbReference type="Proteomes" id="UP000014387">
    <property type="component" value="Unassembled WGS sequence"/>
</dbReference>
<gene>
    <name evidence="2" type="ORF">HMPREF9238_01244</name>
</gene>
<dbReference type="PANTHER" id="PTHR30354:SF25">
    <property type="entry name" value="INNER MEMBRANE PERMEASE YGBN"/>
    <property type="match status" value="1"/>
</dbReference>
<reference evidence="2 3" key="1">
    <citation type="submission" date="2013-05" db="EMBL/GenBank/DDBJ databases">
        <title>The Genome Sequence of Actinomyces europaeus ACS-120-V-COL10B.</title>
        <authorList>
            <consortium name="The Broad Institute Genomics Platform"/>
            <person name="Earl A."/>
            <person name="Ward D."/>
            <person name="Feldgarden M."/>
            <person name="Gevers D."/>
            <person name="Saerens B."/>
            <person name="Vaneechoutte M."/>
            <person name="Walker B."/>
            <person name="Young S."/>
            <person name="Zeng Q."/>
            <person name="Gargeya S."/>
            <person name="Fitzgerald M."/>
            <person name="Haas B."/>
            <person name="Abouelleil A."/>
            <person name="Allen A.W."/>
            <person name="Alvarado L."/>
            <person name="Arachchi H.M."/>
            <person name="Berlin A.M."/>
            <person name="Chapman S.B."/>
            <person name="Gainer-Dewar J."/>
            <person name="Goldberg J."/>
            <person name="Griggs A."/>
            <person name="Gujja S."/>
            <person name="Hansen M."/>
            <person name="Howarth C."/>
            <person name="Imamovic A."/>
            <person name="Ireland A."/>
            <person name="Larimer J."/>
            <person name="McCowan C."/>
            <person name="Murphy C."/>
            <person name="Pearson M."/>
            <person name="Poon T.W."/>
            <person name="Priest M."/>
            <person name="Roberts A."/>
            <person name="Saif S."/>
            <person name="Shea T."/>
            <person name="Sisk P."/>
            <person name="Sykes S."/>
            <person name="Wortman J."/>
            <person name="Nusbaum C."/>
            <person name="Birren B."/>
        </authorList>
    </citation>
    <scope>NUCLEOTIDE SEQUENCE [LARGE SCALE GENOMIC DNA]</scope>
    <source>
        <strain evidence="2 3">ACS-120-V-Col10b</strain>
    </source>
</reference>
<feature type="transmembrane region" description="Helical" evidence="1">
    <location>
        <begin position="101"/>
        <end position="129"/>
    </location>
</feature>
<keyword evidence="1" id="KW-1133">Transmembrane helix</keyword>
<dbReference type="Pfam" id="PF02447">
    <property type="entry name" value="GntP_permease"/>
    <property type="match status" value="1"/>
</dbReference>
<keyword evidence="1" id="KW-0812">Transmembrane</keyword>
<name>A0A9W5RFF7_9ACTO</name>
<comment type="caution">
    <text evidence="2">The sequence shown here is derived from an EMBL/GenBank/DDBJ whole genome shotgun (WGS) entry which is preliminary data.</text>
</comment>
<dbReference type="RefSeq" id="WP_016444580.1">
    <property type="nucleotide sequence ID" value="NZ_KE150266.1"/>
</dbReference>
<dbReference type="PANTHER" id="PTHR30354">
    <property type="entry name" value="GNT FAMILY GLUCONATE TRANSPORTER"/>
    <property type="match status" value="1"/>
</dbReference>
<proteinExistence type="predicted"/>
<feature type="transmembrane region" description="Helical" evidence="1">
    <location>
        <begin position="178"/>
        <end position="200"/>
    </location>
</feature>
<accession>A0A9W5RFF7</accession>
<feature type="transmembrane region" description="Helical" evidence="1">
    <location>
        <begin position="62"/>
        <end position="81"/>
    </location>
</feature>
<evidence type="ECO:0000313" key="2">
    <source>
        <dbReference type="EMBL" id="EPD31469.1"/>
    </source>
</evidence>
<dbReference type="InterPro" id="IPR003474">
    <property type="entry name" value="Glcn_transporter"/>
</dbReference>
<keyword evidence="1" id="KW-0472">Membrane</keyword>
<evidence type="ECO:0000313" key="3">
    <source>
        <dbReference type="Proteomes" id="UP000014387"/>
    </source>
</evidence>
<keyword evidence="3" id="KW-1185">Reference proteome</keyword>
<evidence type="ECO:0000256" key="1">
    <source>
        <dbReference type="SAM" id="Phobius"/>
    </source>
</evidence>
<dbReference type="EMBL" id="AGWN01000001">
    <property type="protein sequence ID" value="EPD31469.1"/>
    <property type="molecule type" value="Genomic_DNA"/>
</dbReference>
<evidence type="ECO:0008006" key="4">
    <source>
        <dbReference type="Google" id="ProtNLM"/>
    </source>
</evidence>